<feature type="region of interest" description="Disordered" evidence="1">
    <location>
        <begin position="76"/>
        <end position="116"/>
    </location>
</feature>
<feature type="region of interest" description="Disordered" evidence="1">
    <location>
        <begin position="30"/>
        <end position="61"/>
    </location>
</feature>
<dbReference type="RefSeq" id="WP_189548168.1">
    <property type="nucleotide sequence ID" value="NZ_BMTF01000050.1"/>
</dbReference>
<keyword evidence="3" id="KW-1185">Reference proteome</keyword>
<gene>
    <name evidence="2" type="ORF">GCM10015535_68760</name>
</gene>
<organism evidence="2 3">
    <name type="scientific">Streptomyces gelaticus</name>
    <dbReference type="NCBI Taxonomy" id="285446"/>
    <lineage>
        <taxon>Bacteria</taxon>
        <taxon>Bacillati</taxon>
        <taxon>Actinomycetota</taxon>
        <taxon>Actinomycetes</taxon>
        <taxon>Kitasatosporales</taxon>
        <taxon>Streptomycetaceae</taxon>
        <taxon>Streptomyces</taxon>
    </lineage>
</organism>
<evidence type="ECO:0000256" key="1">
    <source>
        <dbReference type="SAM" id="MobiDB-lite"/>
    </source>
</evidence>
<name>A0ABQ2WA18_9ACTN</name>
<accession>A0ABQ2WA18</accession>
<evidence type="ECO:0000313" key="3">
    <source>
        <dbReference type="Proteomes" id="UP000660675"/>
    </source>
</evidence>
<reference evidence="3" key="1">
    <citation type="journal article" date="2019" name="Int. J. Syst. Evol. Microbiol.">
        <title>The Global Catalogue of Microorganisms (GCM) 10K type strain sequencing project: providing services to taxonomists for standard genome sequencing and annotation.</title>
        <authorList>
            <consortium name="The Broad Institute Genomics Platform"/>
            <consortium name="The Broad Institute Genome Sequencing Center for Infectious Disease"/>
            <person name="Wu L."/>
            <person name="Ma J."/>
        </authorList>
    </citation>
    <scope>NUCLEOTIDE SEQUENCE [LARGE SCALE GENOMIC DNA]</scope>
    <source>
        <strain evidence="3">JCM 4376</strain>
    </source>
</reference>
<feature type="compositionally biased region" description="Basic and acidic residues" evidence="1">
    <location>
        <begin position="82"/>
        <end position="104"/>
    </location>
</feature>
<dbReference type="Proteomes" id="UP000660675">
    <property type="component" value="Unassembled WGS sequence"/>
</dbReference>
<dbReference type="EMBL" id="BMTF01000050">
    <property type="protein sequence ID" value="GGV97421.1"/>
    <property type="molecule type" value="Genomic_DNA"/>
</dbReference>
<proteinExistence type="predicted"/>
<protein>
    <submittedName>
        <fullName evidence="2">Uncharacterized protein</fullName>
    </submittedName>
</protein>
<evidence type="ECO:0000313" key="2">
    <source>
        <dbReference type="EMBL" id="GGV97421.1"/>
    </source>
</evidence>
<comment type="caution">
    <text evidence="2">The sequence shown here is derived from an EMBL/GenBank/DDBJ whole genome shotgun (WGS) entry which is preliminary data.</text>
</comment>
<sequence>MNPAEPDRGRLGPEFVDGLGETLRVQPGRFPVGPGLVDALPTVGDDQGDECAGSGDHPEGEFHQVEERLGVELGGGVDLLEVEQHHQPVEDAARGQDRGGEGEGQRPAGLPQPKLSFIRRAWPLTGCHDGEDKTLRRRLQLAR</sequence>